<accession>A0A098DYY5</accession>
<reference evidence="3" key="4">
    <citation type="submission" date="2017-01" db="UniProtKB">
        <authorList>
            <consortium name="EnsemblFungi"/>
        </authorList>
    </citation>
    <scope>IDENTIFICATION</scope>
    <source>
        <strain evidence="3">PH-1 / ATCC MYA-4620 / FGSC 9075 / NRRL 31084</strain>
    </source>
</reference>
<protein>
    <submittedName>
        <fullName evidence="2">Chromosome 3, complete genome</fullName>
    </submittedName>
</protein>
<evidence type="ECO:0000313" key="4">
    <source>
        <dbReference type="Proteomes" id="UP000070720"/>
    </source>
</evidence>
<reference evidence="2 4" key="3">
    <citation type="journal article" date="2015" name="BMC Genomics">
        <title>The completed genome sequence of the pathogenic ascomycete fungus Fusarium graminearum.</title>
        <authorList>
            <person name="King R."/>
            <person name="Urban M."/>
            <person name="Hammond-Kosack M.C."/>
            <person name="Hassani-Pak K."/>
            <person name="Hammond-Kosack K.E."/>
        </authorList>
    </citation>
    <scope>NUCLEOTIDE SEQUENCE [LARGE SCALE GENOMIC DNA]</scope>
    <source>
        <strain evidence="4">ATCC MYA-4620 / CBS 123657 / FGSC 9075 / NRRL 31084 / PH-1</strain>
        <strain evidence="2">PH-1</strain>
    </source>
</reference>
<gene>
    <name evidence="2" type="ORF">FGRAMPH1_01T21511</name>
</gene>
<reference evidence="3 4" key="1">
    <citation type="journal article" date="2007" name="Science">
        <title>The Fusarium graminearum genome reveals a link between localized polymorphism and pathogen specialization.</title>
        <authorList>
            <person name="Cuomo C.A."/>
            <person name="Gueldener U."/>
            <person name="Xu J.-R."/>
            <person name="Trail F."/>
            <person name="Turgeon B.G."/>
            <person name="Di Pietro A."/>
            <person name="Walton J.D."/>
            <person name="Ma L.-J."/>
            <person name="Baker S.E."/>
            <person name="Rep M."/>
            <person name="Adam G."/>
            <person name="Antoniw J."/>
            <person name="Baldwin T."/>
            <person name="Calvo S.E."/>
            <person name="Chang Y.-L."/>
            <person name="DeCaprio D."/>
            <person name="Gale L.R."/>
            <person name="Gnerre S."/>
            <person name="Goswami R.S."/>
            <person name="Hammond-Kosack K."/>
            <person name="Harris L.J."/>
            <person name="Hilburn K."/>
            <person name="Kennell J.C."/>
            <person name="Kroken S."/>
            <person name="Magnuson J.K."/>
            <person name="Mannhaupt G."/>
            <person name="Mauceli E.W."/>
            <person name="Mewes H.-W."/>
            <person name="Mitterbauer R."/>
            <person name="Muehlbauer G."/>
            <person name="Muensterkoetter M."/>
            <person name="Nelson D."/>
            <person name="O'Donnell K."/>
            <person name="Ouellet T."/>
            <person name="Qi W."/>
            <person name="Quesneville H."/>
            <person name="Roncero M.I.G."/>
            <person name="Seong K.-Y."/>
            <person name="Tetko I.V."/>
            <person name="Urban M."/>
            <person name="Waalwijk C."/>
            <person name="Ward T.J."/>
            <person name="Yao J."/>
            <person name="Birren B.W."/>
            <person name="Kistler H.C."/>
        </authorList>
    </citation>
    <scope>NUCLEOTIDE SEQUENCE [LARGE SCALE GENOMIC DNA]</scope>
    <source>
        <strain evidence="4">ATCC MYA-4620 / CBS 123657 / FGSC 9075 / NRRL 31084 / PH-1</strain>
        <strain evidence="3">PH-1 / ATCC MYA-4620 / FGSC 9075 / NRRL 31084</strain>
    </source>
</reference>
<keyword evidence="4" id="KW-1185">Reference proteome</keyword>
<dbReference type="EMBL" id="HG970334">
    <property type="protein sequence ID" value="CEF86579.1"/>
    <property type="molecule type" value="Genomic_DNA"/>
</dbReference>
<sequence>MPGQFSQWVIVRDQVHYSPVDLWGNVFSSLEDLPPNSRFLKAFRSRGERNYKTYRYGHVTPNAEKNDKDKEKRRDQGGKQATPDSCYSADCPPGGVE</sequence>
<feature type="region of interest" description="Disordered" evidence="1">
    <location>
        <begin position="53"/>
        <end position="97"/>
    </location>
</feature>
<dbReference type="EnsemblFungi" id="CEF86579">
    <property type="protein sequence ID" value="CEF86579"/>
    <property type="gene ID" value="FGRRES_15641"/>
</dbReference>
<evidence type="ECO:0000313" key="3">
    <source>
        <dbReference type="EnsemblFungi" id="CEF86579"/>
    </source>
</evidence>
<dbReference type="VEuPathDB" id="FungiDB:FGRAMPH1_01G21511"/>
<name>A0A098DYY5_GIBZE</name>
<dbReference type="InParanoid" id="A0A098DYY5"/>
<dbReference type="AlphaFoldDB" id="A0A098DYY5"/>
<reference evidence="3 4" key="2">
    <citation type="journal article" date="2010" name="Nature">
        <title>Comparative genomics reveals mobile pathogenicity chromosomes in Fusarium.</title>
        <authorList>
            <person name="Ma L.J."/>
            <person name="van der Does H.C."/>
            <person name="Borkovich K.A."/>
            <person name="Coleman J.J."/>
            <person name="Daboussi M.J."/>
            <person name="Di Pietro A."/>
            <person name="Dufresne M."/>
            <person name="Freitag M."/>
            <person name="Grabherr M."/>
            <person name="Henrissat B."/>
            <person name="Houterman P.M."/>
            <person name="Kang S."/>
            <person name="Shim W.B."/>
            <person name="Woloshuk C."/>
            <person name="Xie X."/>
            <person name="Xu J.R."/>
            <person name="Antoniw J."/>
            <person name="Baker S.E."/>
            <person name="Bluhm B.H."/>
            <person name="Breakspear A."/>
            <person name="Brown D.W."/>
            <person name="Butchko R.A."/>
            <person name="Chapman S."/>
            <person name="Coulson R."/>
            <person name="Coutinho P.M."/>
            <person name="Danchin E.G."/>
            <person name="Diener A."/>
            <person name="Gale L.R."/>
            <person name="Gardiner D.M."/>
            <person name="Goff S."/>
            <person name="Hammond-Kosack K.E."/>
            <person name="Hilburn K."/>
            <person name="Hua-Van A."/>
            <person name="Jonkers W."/>
            <person name="Kazan K."/>
            <person name="Kodira C.D."/>
            <person name="Koehrsen M."/>
            <person name="Kumar L."/>
            <person name="Lee Y.H."/>
            <person name="Li L."/>
            <person name="Manners J.M."/>
            <person name="Miranda-Saavedra D."/>
            <person name="Mukherjee M."/>
            <person name="Park G."/>
            <person name="Park J."/>
            <person name="Park S.Y."/>
            <person name="Proctor R.H."/>
            <person name="Regev A."/>
            <person name="Ruiz-Roldan M.C."/>
            <person name="Sain D."/>
            <person name="Sakthikumar S."/>
            <person name="Sykes S."/>
            <person name="Schwartz D.C."/>
            <person name="Turgeon B.G."/>
            <person name="Wapinski I."/>
            <person name="Yoder O."/>
            <person name="Young S."/>
            <person name="Zeng Q."/>
            <person name="Zhou S."/>
            <person name="Galagan J."/>
            <person name="Cuomo C.A."/>
            <person name="Kistler H.C."/>
            <person name="Rep M."/>
        </authorList>
    </citation>
    <scope>GENOME REANNOTATION</scope>
    <source>
        <strain evidence="4">ATCC MYA-4620 / CBS 123657 / FGSC 9075 / NRRL 31084 / PH-1</strain>
        <strain evidence="3">PH-1 / ATCC MYA-4620 / FGSC 9075 / NRRL 31084</strain>
    </source>
</reference>
<evidence type="ECO:0000256" key="1">
    <source>
        <dbReference type="SAM" id="MobiDB-lite"/>
    </source>
</evidence>
<accession>A0A0E0SJG6</accession>
<feature type="compositionally biased region" description="Basic and acidic residues" evidence="1">
    <location>
        <begin position="64"/>
        <end position="77"/>
    </location>
</feature>
<organism evidence="2 4">
    <name type="scientific">Gibberella zeae (strain ATCC MYA-4620 / CBS 123657 / FGSC 9075 / NRRL 31084 / PH-1)</name>
    <name type="common">Wheat head blight fungus</name>
    <name type="synonym">Fusarium graminearum</name>
    <dbReference type="NCBI Taxonomy" id="229533"/>
    <lineage>
        <taxon>Eukaryota</taxon>
        <taxon>Fungi</taxon>
        <taxon>Dikarya</taxon>
        <taxon>Ascomycota</taxon>
        <taxon>Pezizomycotina</taxon>
        <taxon>Sordariomycetes</taxon>
        <taxon>Hypocreomycetidae</taxon>
        <taxon>Hypocreales</taxon>
        <taxon>Nectriaceae</taxon>
        <taxon>Fusarium</taxon>
    </lineage>
</organism>
<proteinExistence type="predicted"/>
<evidence type="ECO:0000313" key="2">
    <source>
        <dbReference type="EMBL" id="CEF86579.1"/>
    </source>
</evidence>
<dbReference type="Proteomes" id="UP000070720">
    <property type="component" value="Chromosome 3"/>
</dbReference>